<feature type="compositionally biased region" description="Basic residues" evidence="1">
    <location>
        <begin position="11"/>
        <end position="27"/>
    </location>
</feature>
<reference evidence="2" key="1">
    <citation type="submission" date="2020-02" db="EMBL/GenBank/DDBJ databases">
        <authorList>
            <person name="Meier V. D."/>
        </authorList>
    </citation>
    <scope>NUCLEOTIDE SEQUENCE</scope>
    <source>
        <strain evidence="2">AVDCRST_MAG29</strain>
    </source>
</reference>
<accession>A0A6J4MB13</accession>
<evidence type="ECO:0000313" key="2">
    <source>
        <dbReference type="EMBL" id="CAA9353943.1"/>
    </source>
</evidence>
<feature type="non-terminal residue" evidence="2">
    <location>
        <position position="1"/>
    </location>
</feature>
<organism evidence="2">
    <name type="scientific">uncultured Nocardioidaceae bacterium</name>
    <dbReference type="NCBI Taxonomy" id="253824"/>
    <lineage>
        <taxon>Bacteria</taxon>
        <taxon>Bacillati</taxon>
        <taxon>Actinomycetota</taxon>
        <taxon>Actinomycetes</taxon>
        <taxon>Propionibacteriales</taxon>
        <taxon>Nocardioidaceae</taxon>
        <taxon>environmental samples</taxon>
    </lineage>
</organism>
<gene>
    <name evidence="2" type="ORF">AVDCRST_MAG29-2434</name>
</gene>
<feature type="compositionally biased region" description="Basic and acidic residues" evidence="1">
    <location>
        <begin position="85"/>
        <end position="103"/>
    </location>
</feature>
<feature type="compositionally biased region" description="Basic residues" evidence="1">
    <location>
        <begin position="138"/>
        <end position="147"/>
    </location>
</feature>
<feature type="compositionally biased region" description="Low complexity" evidence="1">
    <location>
        <begin position="1"/>
        <end position="10"/>
    </location>
</feature>
<dbReference type="AlphaFoldDB" id="A0A6J4MB13"/>
<protein>
    <submittedName>
        <fullName evidence="2">Phosphohistidine phosphatase SixA</fullName>
    </submittedName>
</protein>
<sequence>ARTAGAQAGRRTPRQGRGARGHRRRSPTQRGRTEAGARDRRLARQRAGRDDPSGHHGAGVHRSTHSPDMGRDSPARAGHGPGAERVVRRGDGRAAVHRPDGRAGRTYGGPGRSQPIGARARGAAGRGIGRRLVDAAQHRRGARRQLRLARPADRLRRRALPAHPHSL</sequence>
<name>A0A6J4MB13_9ACTN</name>
<feature type="non-terminal residue" evidence="2">
    <location>
        <position position="167"/>
    </location>
</feature>
<feature type="compositionally biased region" description="Basic residues" evidence="1">
    <location>
        <begin position="155"/>
        <end position="167"/>
    </location>
</feature>
<evidence type="ECO:0000256" key="1">
    <source>
        <dbReference type="SAM" id="MobiDB-lite"/>
    </source>
</evidence>
<dbReference type="EMBL" id="CADCUG010000143">
    <property type="protein sequence ID" value="CAA9353943.1"/>
    <property type="molecule type" value="Genomic_DNA"/>
</dbReference>
<feature type="compositionally biased region" description="Basic and acidic residues" evidence="1">
    <location>
        <begin position="31"/>
        <end position="54"/>
    </location>
</feature>
<proteinExistence type="predicted"/>
<feature type="region of interest" description="Disordered" evidence="1">
    <location>
        <begin position="1"/>
        <end position="167"/>
    </location>
</feature>